<dbReference type="GO" id="GO:0008360">
    <property type="term" value="P:regulation of cell shape"/>
    <property type="evidence" value="ECO:0007669"/>
    <property type="project" value="UniProtKB-KW"/>
</dbReference>
<organism evidence="9 10">
    <name type="scientific">Allobacillus saliphilus</name>
    <dbReference type="NCBI Taxonomy" id="2912308"/>
    <lineage>
        <taxon>Bacteria</taxon>
        <taxon>Bacillati</taxon>
        <taxon>Bacillota</taxon>
        <taxon>Bacilli</taxon>
        <taxon>Bacillales</taxon>
        <taxon>Bacillaceae</taxon>
        <taxon>Allobacillus</taxon>
    </lineage>
</organism>
<dbReference type="GO" id="GO:0042802">
    <property type="term" value="F:identical protein binding"/>
    <property type="evidence" value="ECO:0007669"/>
    <property type="project" value="UniProtKB-ARBA"/>
</dbReference>
<feature type="active site" description="Proton donor/acceptor" evidence="8">
    <location>
        <position position="72"/>
    </location>
</feature>
<evidence type="ECO:0000256" key="5">
    <source>
        <dbReference type="ARBA" id="ARBA00023235"/>
    </source>
</evidence>
<reference evidence="9 10" key="1">
    <citation type="submission" date="2021-04" db="EMBL/GenBank/DDBJ databases">
        <title>Allobacillus sp. nov. SKP8-2 isolated from shrimp paste.</title>
        <authorList>
            <person name="Tanasupawat S."/>
            <person name="Yiamsombat S."/>
            <person name="Kanchanasin P."/>
            <person name="Kuncharoen N."/>
        </authorList>
    </citation>
    <scope>NUCLEOTIDE SEQUENCE [LARGE SCALE GENOMIC DNA]</scope>
    <source>
        <strain evidence="9 10">SKP8-2</strain>
    </source>
</reference>
<dbReference type="Pfam" id="PF01177">
    <property type="entry name" value="Asp_Glu_race"/>
    <property type="match status" value="1"/>
</dbReference>
<dbReference type="Proteomes" id="UP000675431">
    <property type="component" value="Unassembled WGS sequence"/>
</dbReference>
<feature type="binding site" evidence="8">
    <location>
        <begin position="185"/>
        <end position="186"/>
    </location>
    <ligand>
        <name>substrate</name>
    </ligand>
</feature>
<name>A0A941CX16_9BACI</name>
<feature type="binding site" evidence="8">
    <location>
        <begin position="9"/>
        <end position="10"/>
    </location>
    <ligand>
        <name>substrate</name>
    </ligand>
</feature>
<comment type="caution">
    <text evidence="9">The sequence shown here is derived from an EMBL/GenBank/DDBJ whole genome shotgun (WGS) entry which is preliminary data.</text>
</comment>
<feature type="binding site" evidence="8">
    <location>
        <begin position="73"/>
        <end position="74"/>
    </location>
    <ligand>
        <name>substrate</name>
    </ligand>
</feature>
<evidence type="ECO:0000256" key="8">
    <source>
        <dbReference type="HAMAP-Rule" id="MF_00258"/>
    </source>
</evidence>
<sequence>MNKPIGVIDSGIGGLTVLTELHRQLPDEQFIYLGDTLRCPYGTKTEEQVVQYTWELVNYLTQHDIKLLVIACNTATAILLDDLRDKLSIPVIGVIEPGARAAVQSTKTNAVGVIGTTNTVKSDAYANTLKILNPAIESLSVACPKFVPMIENGNVTGEAVKKIVKESLQPFQDKAKMDTLILGCTHYPIIQDIIEEVVGDHVTVLSSALETATEVRSILAYTNTLHEPMDAPVEPIIYTTKEIQSFEKLSALLSQFAHIHLAKVQVNEQRTW</sequence>
<evidence type="ECO:0000256" key="1">
    <source>
        <dbReference type="ARBA" id="ARBA00001602"/>
    </source>
</evidence>
<keyword evidence="3 8" id="KW-0133">Cell shape</keyword>
<dbReference type="PANTHER" id="PTHR21198:SF2">
    <property type="entry name" value="GLUTAMATE RACEMASE"/>
    <property type="match status" value="1"/>
</dbReference>
<evidence type="ECO:0000256" key="6">
    <source>
        <dbReference type="ARBA" id="ARBA00023316"/>
    </source>
</evidence>
<keyword evidence="10" id="KW-1185">Reference proteome</keyword>
<keyword evidence="4 8" id="KW-0573">Peptidoglycan synthesis</keyword>
<protein>
    <recommendedName>
        <fullName evidence="7 8">Glutamate racemase</fullName>
        <ecNumber evidence="2 8">5.1.1.3</ecNumber>
    </recommendedName>
</protein>
<comment type="pathway">
    <text evidence="8">Cell wall biogenesis; peptidoglycan biosynthesis.</text>
</comment>
<proteinExistence type="inferred from homology"/>
<dbReference type="InterPro" id="IPR001920">
    <property type="entry name" value="Asp/Glu_race"/>
</dbReference>
<dbReference type="GO" id="GO:0008881">
    <property type="term" value="F:glutamate racemase activity"/>
    <property type="evidence" value="ECO:0007669"/>
    <property type="project" value="UniProtKB-UniRule"/>
</dbReference>
<comment type="catalytic activity">
    <reaction evidence="1 8">
        <text>L-glutamate = D-glutamate</text>
        <dbReference type="Rhea" id="RHEA:12813"/>
        <dbReference type="ChEBI" id="CHEBI:29985"/>
        <dbReference type="ChEBI" id="CHEBI:29986"/>
        <dbReference type="EC" id="5.1.1.3"/>
    </reaction>
</comment>
<dbReference type="HAMAP" id="MF_00258">
    <property type="entry name" value="Glu_racemase"/>
    <property type="match status" value="1"/>
</dbReference>
<evidence type="ECO:0000256" key="2">
    <source>
        <dbReference type="ARBA" id="ARBA00013090"/>
    </source>
</evidence>
<dbReference type="Gene3D" id="3.40.50.1860">
    <property type="match status" value="2"/>
</dbReference>
<dbReference type="NCBIfam" id="TIGR00067">
    <property type="entry name" value="glut_race"/>
    <property type="match status" value="1"/>
</dbReference>
<dbReference type="NCBIfam" id="NF002035">
    <property type="entry name" value="PRK00865.1-3"/>
    <property type="match status" value="1"/>
</dbReference>
<keyword evidence="5 8" id="KW-0413">Isomerase</keyword>
<gene>
    <name evidence="9" type="primary">racE</name>
    <name evidence="8" type="synonym">murI</name>
    <name evidence="9" type="ORF">KC820_08590</name>
</gene>
<comment type="function">
    <text evidence="8">Provides the (R)-glutamate required for cell wall biosynthesis.</text>
</comment>
<keyword evidence="6 8" id="KW-0961">Cell wall biogenesis/degradation</keyword>
<evidence type="ECO:0000313" key="9">
    <source>
        <dbReference type="EMBL" id="MBR7554210.1"/>
    </source>
</evidence>
<dbReference type="PANTHER" id="PTHR21198">
    <property type="entry name" value="GLUTAMATE RACEMASE"/>
    <property type="match status" value="1"/>
</dbReference>
<dbReference type="InterPro" id="IPR015942">
    <property type="entry name" value="Asp/Glu/hydantoin_racemase"/>
</dbReference>
<dbReference type="PROSITE" id="PS00924">
    <property type="entry name" value="ASP_GLU_RACEMASE_2"/>
    <property type="match status" value="1"/>
</dbReference>
<dbReference type="EC" id="5.1.1.3" evidence="2 8"/>
<dbReference type="InterPro" id="IPR033134">
    <property type="entry name" value="Asp/Glu_racemase_AS_2"/>
</dbReference>
<evidence type="ECO:0000256" key="7">
    <source>
        <dbReference type="ARBA" id="ARBA00070053"/>
    </source>
</evidence>
<accession>A0A941CX16</accession>
<evidence type="ECO:0000313" key="10">
    <source>
        <dbReference type="Proteomes" id="UP000675431"/>
    </source>
</evidence>
<dbReference type="FunFam" id="3.40.50.1860:FF:000002">
    <property type="entry name" value="Glutamate racemase"/>
    <property type="match status" value="1"/>
</dbReference>
<comment type="similarity">
    <text evidence="8">Belongs to the aspartate/glutamate racemases family.</text>
</comment>
<dbReference type="InterPro" id="IPR018187">
    <property type="entry name" value="Asp/Glu_racemase_AS_1"/>
</dbReference>
<dbReference type="PROSITE" id="PS00923">
    <property type="entry name" value="ASP_GLU_RACEMASE_1"/>
    <property type="match status" value="1"/>
</dbReference>
<feature type="active site" description="Proton donor/acceptor" evidence="8">
    <location>
        <position position="184"/>
    </location>
</feature>
<dbReference type="RefSeq" id="WP_212370273.1">
    <property type="nucleotide sequence ID" value="NZ_JAGSIE010000025.1"/>
</dbReference>
<feature type="binding site" evidence="8">
    <location>
        <begin position="41"/>
        <end position="42"/>
    </location>
    <ligand>
        <name>substrate</name>
    </ligand>
</feature>
<evidence type="ECO:0000256" key="3">
    <source>
        <dbReference type="ARBA" id="ARBA00022960"/>
    </source>
</evidence>
<dbReference type="SUPFAM" id="SSF53681">
    <property type="entry name" value="Aspartate/glutamate racemase"/>
    <property type="match status" value="2"/>
</dbReference>
<dbReference type="InterPro" id="IPR004391">
    <property type="entry name" value="Glu_race"/>
</dbReference>
<dbReference type="AlphaFoldDB" id="A0A941CX16"/>
<dbReference type="GO" id="GO:0009252">
    <property type="term" value="P:peptidoglycan biosynthetic process"/>
    <property type="evidence" value="ECO:0007669"/>
    <property type="project" value="UniProtKB-UniRule"/>
</dbReference>
<dbReference type="EMBL" id="JAGSIE010000025">
    <property type="protein sequence ID" value="MBR7554210.1"/>
    <property type="molecule type" value="Genomic_DNA"/>
</dbReference>
<dbReference type="GO" id="GO:0071555">
    <property type="term" value="P:cell wall organization"/>
    <property type="evidence" value="ECO:0007669"/>
    <property type="project" value="UniProtKB-KW"/>
</dbReference>
<evidence type="ECO:0000256" key="4">
    <source>
        <dbReference type="ARBA" id="ARBA00022984"/>
    </source>
</evidence>